<dbReference type="Proteomes" id="UP000004846">
    <property type="component" value="Unassembled WGS sequence"/>
</dbReference>
<feature type="domain" description="HTH iclR-type" evidence="4">
    <location>
        <begin position="8"/>
        <end position="68"/>
    </location>
</feature>
<evidence type="ECO:0000259" key="4">
    <source>
        <dbReference type="PROSITE" id="PS51077"/>
    </source>
</evidence>
<evidence type="ECO:0000313" key="7">
    <source>
        <dbReference type="Proteomes" id="UP000004846"/>
    </source>
</evidence>
<dbReference type="GO" id="GO:0003700">
    <property type="term" value="F:DNA-binding transcription factor activity"/>
    <property type="evidence" value="ECO:0007669"/>
    <property type="project" value="TreeGrafter"/>
</dbReference>
<dbReference type="PANTHER" id="PTHR30136">
    <property type="entry name" value="HELIX-TURN-HELIX TRANSCRIPTIONAL REGULATOR, ICLR FAMILY"/>
    <property type="match status" value="1"/>
</dbReference>
<accession>A0A125W8W9</accession>
<dbReference type="PANTHER" id="PTHR30136:SF35">
    <property type="entry name" value="HTH-TYPE TRANSCRIPTIONAL REGULATOR RV1719"/>
    <property type="match status" value="1"/>
</dbReference>
<dbReference type="InterPro" id="IPR036388">
    <property type="entry name" value="WH-like_DNA-bd_sf"/>
</dbReference>
<dbReference type="GO" id="GO:0045892">
    <property type="term" value="P:negative regulation of DNA-templated transcription"/>
    <property type="evidence" value="ECO:0007669"/>
    <property type="project" value="UniProtKB-ARBA"/>
</dbReference>
<evidence type="ECO:0000256" key="1">
    <source>
        <dbReference type="ARBA" id="ARBA00023015"/>
    </source>
</evidence>
<dbReference type="GeneID" id="60892866"/>
<name>A0A125W8W9_ENTFL</name>
<evidence type="ECO:0000259" key="5">
    <source>
        <dbReference type="PROSITE" id="PS51078"/>
    </source>
</evidence>
<comment type="caution">
    <text evidence="6">The sequence shown here is derived from an EMBL/GenBank/DDBJ whole genome shotgun (WGS) entry which is preliminary data.</text>
</comment>
<keyword evidence="2" id="KW-0238">DNA-binding</keyword>
<dbReference type="GO" id="GO:0003677">
    <property type="term" value="F:DNA binding"/>
    <property type="evidence" value="ECO:0007669"/>
    <property type="project" value="UniProtKB-KW"/>
</dbReference>
<dbReference type="InterPro" id="IPR036390">
    <property type="entry name" value="WH_DNA-bd_sf"/>
</dbReference>
<feature type="domain" description="IclR-ED" evidence="5">
    <location>
        <begin position="69"/>
        <end position="250"/>
    </location>
</feature>
<dbReference type="PROSITE" id="PS51078">
    <property type="entry name" value="ICLR_ED"/>
    <property type="match status" value="1"/>
</dbReference>
<dbReference type="InterPro" id="IPR050707">
    <property type="entry name" value="HTH_MetabolicPath_Reg"/>
</dbReference>
<dbReference type="Pfam" id="PF01614">
    <property type="entry name" value="IclR_C"/>
    <property type="match status" value="1"/>
</dbReference>
<evidence type="ECO:0000256" key="3">
    <source>
        <dbReference type="ARBA" id="ARBA00023163"/>
    </source>
</evidence>
<dbReference type="InterPro" id="IPR014757">
    <property type="entry name" value="Tscrpt_reg_IclR_C"/>
</dbReference>
<dbReference type="RefSeq" id="WP_002355294.1">
    <property type="nucleotide sequence ID" value="NZ_GL454427.1"/>
</dbReference>
<organism evidence="6 7">
    <name type="scientific">Enterococcus faecalis TX4248</name>
    <dbReference type="NCBI Taxonomy" id="749495"/>
    <lineage>
        <taxon>Bacteria</taxon>
        <taxon>Bacillati</taxon>
        <taxon>Bacillota</taxon>
        <taxon>Bacilli</taxon>
        <taxon>Lactobacillales</taxon>
        <taxon>Enterococcaceae</taxon>
        <taxon>Enterococcus</taxon>
    </lineage>
</organism>
<keyword evidence="3" id="KW-0804">Transcription</keyword>
<dbReference type="SUPFAM" id="SSF46785">
    <property type="entry name" value="Winged helix' DNA-binding domain"/>
    <property type="match status" value="1"/>
</dbReference>
<dbReference type="Gene3D" id="1.10.10.10">
    <property type="entry name" value="Winged helix-like DNA-binding domain superfamily/Winged helix DNA-binding domain"/>
    <property type="match status" value="1"/>
</dbReference>
<dbReference type="InterPro" id="IPR029016">
    <property type="entry name" value="GAF-like_dom_sf"/>
</dbReference>
<dbReference type="InterPro" id="IPR005471">
    <property type="entry name" value="Tscrpt_reg_IclR_N"/>
</dbReference>
<dbReference type="SMART" id="SM00346">
    <property type="entry name" value="HTH_ICLR"/>
    <property type="match status" value="1"/>
</dbReference>
<proteinExistence type="predicted"/>
<dbReference type="AlphaFoldDB" id="A0A125W8W9"/>
<evidence type="ECO:0000256" key="2">
    <source>
        <dbReference type="ARBA" id="ARBA00023125"/>
    </source>
</evidence>
<dbReference type="Pfam" id="PF09339">
    <property type="entry name" value="HTH_IclR"/>
    <property type="match status" value="1"/>
</dbReference>
<keyword evidence="1" id="KW-0805">Transcription regulation</keyword>
<protein>
    <submittedName>
        <fullName evidence="6">Transcriptional regulator, IclR family, C-terminal domain protein</fullName>
    </submittedName>
</protein>
<dbReference type="SUPFAM" id="SSF55781">
    <property type="entry name" value="GAF domain-like"/>
    <property type="match status" value="1"/>
</dbReference>
<dbReference type="Gene3D" id="3.30.450.40">
    <property type="match status" value="1"/>
</dbReference>
<gene>
    <name evidence="6" type="ORF">HMPREF9498_00748</name>
</gene>
<evidence type="ECO:0000313" key="6">
    <source>
        <dbReference type="EMBL" id="EFM83646.1"/>
    </source>
</evidence>
<dbReference type="PROSITE" id="PS51077">
    <property type="entry name" value="HTH_ICLR"/>
    <property type="match status" value="1"/>
</dbReference>
<dbReference type="EMBL" id="AEBR01000021">
    <property type="protein sequence ID" value="EFM83646.1"/>
    <property type="molecule type" value="Genomic_DNA"/>
</dbReference>
<reference evidence="6 7" key="1">
    <citation type="submission" date="2010-07" db="EMBL/GenBank/DDBJ databases">
        <authorList>
            <person name="Sid Ahmed O."/>
        </authorList>
    </citation>
    <scope>NUCLEOTIDE SEQUENCE [LARGE SCALE GENOMIC DNA]</scope>
    <source>
        <strain evidence="6 7">TX4248</strain>
    </source>
</reference>
<sequence length="250" mass="28057">MKETKPYGTVLLKAAKIMDCLSLQPDQTLQEIAKNTEMTASTAIKILETLTLIGYVQKDTNKTYRLGTKLIRYANQSVEQIDLAEIAVPYLENLQNTVDETIHLGILNNNEILYINKLEPKNQTIRMSSKVGITRPLYNSAMGKAVLAEFSEEQVQQYLDTQTLIPYTENTITNPLRLKKELKQVQQTGVAYDDEEIEQDIFCSGVSLMKDGEIAGAFSVSMPKYRLTEENKTTINQALLATKAAIEAKL</sequence>
<dbReference type="HOGENOM" id="CLU_062618_6_3_9"/>